<reference evidence="2" key="1">
    <citation type="submission" date="2016-04" db="EMBL/GenBank/DDBJ databases">
        <title>Comparative genomics of biotechnologically important yeasts.</title>
        <authorList>
            <consortium name="DOE Joint Genome Institute"/>
            <person name="Riley R."/>
            <person name="Haridas S."/>
            <person name="Wolfe K.H."/>
            <person name="Lopes M.R."/>
            <person name="Hittinger C.T."/>
            <person name="Goker M."/>
            <person name="Salamov A."/>
            <person name="Wisecaver J."/>
            <person name="Long T.M."/>
            <person name="Aerts A.L."/>
            <person name="Barry K."/>
            <person name="Choi C."/>
            <person name="Clum A."/>
            <person name="Coughlan A.Y."/>
            <person name="Deshpande S."/>
            <person name="Douglass A.P."/>
            <person name="Hanson S.J."/>
            <person name="Klenk H.-P."/>
            <person name="Labutti K."/>
            <person name="Lapidus A."/>
            <person name="Lindquist E."/>
            <person name="Lipzen A."/>
            <person name="Meier-Kolthoff J.P."/>
            <person name="Ohm R.A."/>
            <person name="Otillar R.P."/>
            <person name="Pangilinan J."/>
            <person name="Peng Y."/>
            <person name="Rokas A."/>
            <person name="Rosa C.A."/>
            <person name="Scheuner C."/>
            <person name="Sibirny A.A."/>
            <person name="Slot J.C."/>
            <person name="Stielow J.B."/>
            <person name="Sun H."/>
            <person name="Kurtzman C.P."/>
            <person name="Blackwell M."/>
            <person name="Grigoriev I.V."/>
            <person name="Jeffries T.W."/>
        </authorList>
    </citation>
    <scope>NUCLEOTIDE SEQUENCE [LARGE SCALE GENOMIC DNA]</scope>
    <source>
        <strain evidence="2">NRRL YB-2248</strain>
    </source>
</reference>
<dbReference type="Proteomes" id="UP000094801">
    <property type="component" value="Unassembled WGS sequence"/>
</dbReference>
<dbReference type="OrthoDB" id="3986620at2759"/>
<accession>A0A1E4SXT9</accession>
<organism evidence="1 2">
    <name type="scientific">[Candida] arabinofermentans NRRL YB-2248</name>
    <dbReference type="NCBI Taxonomy" id="983967"/>
    <lineage>
        <taxon>Eukaryota</taxon>
        <taxon>Fungi</taxon>
        <taxon>Dikarya</taxon>
        <taxon>Ascomycota</taxon>
        <taxon>Saccharomycotina</taxon>
        <taxon>Pichiomycetes</taxon>
        <taxon>Pichiales</taxon>
        <taxon>Pichiaceae</taxon>
        <taxon>Ogataea</taxon>
        <taxon>Ogataea/Candida clade</taxon>
    </lineage>
</organism>
<dbReference type="EMBL" id="KV453857">
    <property type="protein sequence ID" value="ODV84313.1"/>
    <property type="molecule type" value="Genomic_DNA"/>
</dbReference>
<evidence type="ECO:0000313" key="2">
    <source>
        <dbReference type="Proteomes" id="UP000094801"/>
    </source>
</evidence>
<proteinExistence type="predicted"/>
<dbReference type="AlphaFoldDB" id="A0A1E4SXT9"/>
<sequence>MLQAKYPSLINTSNFLSIPQFESQFIDQPIDIDNLYKLINLLEDDLTTYDDTNTSSNIYEIRYYKSRLQLYLNISSYCKLIILSPNLSNFNLSLIDIYKIWEIRINCLLMSVNLKIPNSKSILPIITNTNYLRNEINPLIKNLTKLGSTDNNNKELFPNDINWSFKIILNRIKYGSSLLLVNYLYNELIQLRSNYNNSSIDKELISKQIIIILFNISSIMIARQEYLTIINLLNQTKTIQNSYNLSQIQLLNILIITIYIFKSDNNNSNDDEFKSHLMYPILLKTYESFISNEDDSNKCIKQLIKVLNNIEPIYNDKDSIPLSLTIDYKLTLNEIIELVQDLKITGRILCCLCGVYEIEMNNSIQDKEKEKGDNNKLNESLNIINNEWFVNINNLYAFE</sequence>
<evidence type="ECO:0000313" key="1">
    <source>
        <dbReference type="EMBL" id="ODV84313.1"/>
    </source>
</evidence>
<gene>
    <name evidence="1" type="ORF">CANARDRAFT_8667</name>
</gene>
<protein>
    <submittedName>
        <fullName evidence="1">Uncharacterized protein</fullName>
    </submittedName>
</protein>
<keyword evidence="2" id="KW-1185">Reference proteome</keyword>
<name>A0A1E4SXT9_9ASCO</name>